<dbReference type="InterPro" id="IPR003615">
    <property type="entry name" value="HNH_nuc"/>
</dbReference>
<evidence type="ECO:0000313" key="4">
    <source>
        <dbReference type="Proteomes" id="UP000218505"/>
    </source>
</evidence>
<dbReference type="SMART" id="SM00507">
    <property type="entry name" value="HNHc"/>
    <property type="match status" value="1"/>
</dbReference>
<reference evidence="3" key="1">
    <citation type="submission" date="2017-09" db="EMBL/GenBank/DDBJ databases">
        <title>Complete Genome Sequence of ansamitocin-producing Bacterium Actinosynnema pretiosum X47.</title>
        <authorList>
            <person name="Cao G."/>
            <person name="Zong G."/>
            <person name="Zhong C."/>
            <person name="Fu J."/>
        </authorList>
    </citation>
    <scope>NUCLEOTIDE SEQUENCE [LARGE SCALE GENOMIC DNA]</scope>
    <source>
        <strain evidence="3">X47</strain>
    </source>
</reference>
<organism evidence="3 4">
    <name type="scientific">Actinosynnema pretiosum</name>
    <dbReference type="NCBI Taxonomy" id="42197"/>
    <lineage>
        <taxon>Bacteria</taxon>
        <taxon>Bacillati</taxon>
        <taxon>Actinomycetota</taxon>
        <taxon>Actinomycetes</taxon>
        <taxon>Pseudonocardiales</taxon>
        <taxon>Pseudonocardiaceae</taxon>
        <taxon>Actinosynnema</taxon>
    </lineage>
</organism>
<evidence type="ECO:0000259" key="2">
    <source>
        <dbReference type="SMART" id="SM00507"/>
    </source>
</evidence>
<evidence type="ECO:0000313" key="3">
    <source>
        <dbReference type="EMBL" id="ATE58424.1"/>
    </source>
</evidence>
<dbReference type="KEGG" id="apre:CNX65_27655"/>
<accession>A0A290ZHH4</accession>
<dbReference type="AlphaFoldDB" id="A0A290ZHH4"/>
<dbReference type="Proteomes" id="UP000218505">
    <property type="component" value="Chromosome"/>
</dbReference>
<feature type="domain" description="HNH nuclease" evidence="2">
    <location>
        <begin position="119"/>
        <end position="176"/>
    </location>
</feature>
<evidence type="ECO:0000256" key="1">
    <source>
        <dbReference type="SAM" id="MobiDB-lite"/>
    </source>
</evidence>
<dbReference type="Pfam" id="PF13391">
    <property type="entry name" value="HNH_2"/>
    <property type="match status" value="1"/>
</dbReference>
<keyword evidence="4" id="KW-1185">Reference proteome</keyword>
<name>A0A290ZHH4_9PSEU</name>
<proteinExistence type="predicted"/>
<gene>
    <name evidence="3" type="ORF">CNX65_27655</name>
</gene>
<feature type="region of interest" description="Disordered" evidence="1">
    <location>
        <begin position="21"/>
        <end position="45"/>
    </location>
</feature>
<dbReference type="EMBL" id="CP023445">
    <property type="protein sequence ID" value="ATE58424.1"/>
    <property type="molecule type" value="Genomic_DNA"/>
</dbReference>
<dbReference type="CDD" id="cd00085">
    <property type="entry name" value="HNHc"/>
    <property type="match status" value="1"/>
</dbReference>
<sequence>MTEAIEKGLAEVCEAVGLPAGDSPWSPGRSEHWRFPGSGSAQGKRVSLSPQFSRTAQNPVQRARIFNTITANHFADIEDRTPLLVAAGLALPEEGDRSGKAAERRASTSNRAVRLREIVKRVKAIHDDQCQFCGLRLQVGPGQYYSEGAHIKALGAAHGGPDTEDNLLCLCPNCHKLFDWFTVYVDEEYNVRHVFEPTSVRKLRRDRRHEINPEYLAYHRSLLPVVDVGDVSTDDATDDEA</sequence>
<dbReference type="Gene3D" id="1.10.30.50">
    <property type="match status" value="1"/>
</dbReference>
<protein>
    <recommendedName>
        <fullName evidence="2">HNH nuclease domain-containing protein</fullName>
    </recommendedName>
</protein>